<proteinExistence type="predicted"/>
<dbReference type="AlphaFoldDB" id="A0A1H4ZAR8"/>
<dbReference type="InterPro" id="IPR049202">
    <property type="entry name" value="DUF6817"/>
</dbReference>
<evidence type="ECO:0000313" key="3">
    <source>
        <dbReference type="Proteomes" id="UP000182375"/>
    </source>
</evidence>
<dbReference type="STRING" id="67331.SAMN04490357_4320"/>
<reference evidence="2 3" key="1">
    <citation type="submission" date="2016-10" db="EMBL/GenBank/DDBJ databases">
        <authorList>
            <person name="de Groot N.N."/>
        </authorList>
    </citation>
    <scope>NUCLEOTIDE SEQUENCE [LARGE SCALE GENOMIC DNA]</scope>
    <source>
        <strain evidence="2 3">DSM 40306</strain>
    </source>
</reference>
<dbReference type="RefSeq" id="WP_070022094.1">
    <property type="nucleotide sequence ID" value="NZ_FNTD01000004.1"/>
</dbReference>
<dbReference type="GeneID" id="95513428"/>
<dbReference type="Pfam" id="PF20680">
    <property type="entry name" value="DUF6817"/>
    <property type="match status" value="1"/>
</dbReference>
<evidence type="ECO:0000313" key="2">
    <source>
        <dbReference type="EMBL" id="SED26460.1"/>
    </source>
</evidence>
<dbReference type="EMBL" id="FNTD01000004">
    <property type="protein sequence ID" value="SED26460.1"/>
    <property type="molecule type" value="Genomic_DNA"/>
</dbReference>
<accession>A0A1H4ZAR8</accession>
<name>A0A1H4ZAR8_9ACTN</name>
<feature type="domain" description="DUF6817" evidence="1">
    <location>
        <begin position="14"/>
        <end position="98"/>
    </location>
</feature>
<dbReference type="Proteomes" id="UP000182375">
    <property type="component" value="Unassembled WGS sequence"/>
</dbReference>
<protein>
    <recommendedName>
        <fullName evidence="1">DUF6817 domain-containing protein</fullName>
    </recommendedName>
</protein>
<evidence type="ECO:0000259" key="1">
    <source>
        <dbReference type="Pfam" id="PF20680"/>
    </source>
</evidence>
<organism evidence="2 3">
    <name type="scientific">Streptomyces misionensis</name>
    <dbReference type="NCBI Taxonomy" id="67331"/>
    <lineage>
        <taxon>Bacteria</taxon>
        <taxon>Bacillati</taxon>
        <taxon>Actinomycetota</taxon>
        <taxon>Actinomycetes</taxon>
        <taxon>Kitasatosporales</taxon>
        <taxon>Streptomycetaceae</taxon>
        <taxon>Streptomyces</taxon>
    </lineage>
</organism>
<sequence length="189" mass="20391">MSASLAESAQATALLRRLGATRVAHPGGTLLVHLQRVRDLLATWGARPALQLAGLCHACYGTDGFPAALLSPDRRGELAEVIGAEAEAIVHLYASCDRAATYPALPAPDAPFHDRFTGRTHVPDPQLVRDFAELTAANELDIARVDPAFRDAWAPELLPLFTRLRPLLTDRAWSTCQEVLAPRGQGRGD</sequence>
<gene>
    <name evidence="2" type="ORF">SAMN04490357_4320</name>
</gene>